<dbReference type="Proteomes" id="UP000231263">
    <property type="component" value="Unassembled WGS sequence"/>
</dbReference>
<dbReference type="InterPro" id="IPR043713">
    <property type="entry name" value="DUF5654"/>
</dbReference>
<name>A0A2M7XFB9_9BACT</name>
<dbReference type="AlphaFoldDB" id="A0A2M7XFB9"/>
<evidence type="ECO:0000313" key="3">
    <source>
        <dbReference type="Proteomes" id="UP000231263"/>
    </source>
</evidence>
<dbReference type="Pfam" id="PF18898">
    <property type="entry name" value="DUF5654"/>
    <property type="match status" value="1"/>
</dbReference>
<gene>
    <name evidence="2" type="ORF">CO173_02225</name>
</gene>
<feature type="transmembrane region" description="Helical" evidence="1">
    <location>
        <begin position="21"/>
        <end position="42"/>
    </location>
</feature>
<keyword evidence="1" id="KW-1133">Transmembrane helix</keyword>
<sequence length="95" mass="10423">MVISKHINEAKVEAEQFAGKVWEKVTGYLLTAFGLVAGLAWNDAIKAIIQSIWPLETDGIKAQLVYAVSMTFLVVLVASLFVKLSKKNEKDAANE</sequence>
<keyword evidence="1" id="KW-0812">Transmembrane</keyword>
<accession>A0A2M7XFB9</accession>
<reference evidence="3" key="1">
    <citation type="submission" date="2017-09" db="EMBL/GenBank/DDBJ databases">
        <title>Depth-based differentiation of microbial function through sediment-hosted aquifers and enrichment of novel symbionts in the deep terrestrial subsurface.</title>
        <authorList>
            <person name="Probst A.J."/>
            <person name="Ladd B."/>
            <person name="Jarett J.K."/>
            <person name="Geller-Mcgrath D.E."/>
            <person name="Sieber C.M.K."/>
            <person name="Emerson J.B."/>
            <person name="Anantharaman K."/>
            <person name="Thomas B.C."/>
            <person name="Malmstrom R."/>
            <person name="Stieglmeier M."/>
            <person name="Klingl A."/>
            <person name="Woyke T."/>
            <person name="Ryan C.M."/>
            <person name="Banfield J.F."/>
        </authorList>
    </citation>
    <scope>NUCLEOTIDE SEQUENCE [LARGE SCALE GENOMIC DNA]</scope>
</reference>
<proteinExistence type="predicted"/>
<evidence type="ECO:0000313" key="2">
    <source>
        <dbReference type="EMBL" id="PJA46561.1"/>
    </source>
</evidence>
<organism evidence="2 3">
    <name type="scientific">Candidatus Uhrbacteria bacterium CG_4_9_14_3_um_filter_41_35</name>
    <dbReference type="NCBI Taxonomy" id="1975034"/>
    <lineage>
        <taxon>Bacteria</taxon>
        <taxon>Candidatus Uhriibacteriota</taxon>
    </lineage>
</organism>
<evidence type="ECO:0000256" key="1">
    <source>
        <dbReference type="SAM" id="Phobius"/>
    </source>
</evidence>
<feature type="transmembrane region" description="Helical" evidence="1">
    <location>
        <begin position="62"/>
        <end position="82"/>
    </location>
</feature>
<keyword evidence="1" id="KW-0472">Membrane</keyword>
<comment type="caution">
    <text evidence="2">The sequence shown here is derived from an EMBL/GenBank/DDBJ whole genome shotgun (WGS) entry which is preliminary data.</text>
</comment>
<dbReference type="EMBL" id="PFWT01000009">
    <property type="protein sequence ID" value="PJA46561.1"/>
    <property type="molecule type" value="Genomic_DNA"/>
</dbReference>
<protein>
    <submittedName>
        <fullName evidence="2">Uncharacterized protein</fullName>
    </submittedName>
</protein>